<dbReference type="GO" id="GO:0003924">
    <property type="term" value="F:GTPase activity"/>
    <property type="evidence" value="ECO:0007669"/>
    <property type="project" value="InterPro"/>
</dbReference>
<evidence type="ECO:0000313" key="1">
    <source>
        <dbReference type="EMBL" id="KAF8783525.1"/>
    </source>
</evidence>
<keyword evidence="2" id="KW-1185">Reference proteome</keyword>
<proteinExistence type="predicted"/>
<dbReference type="AlphaFoldDB" id="A0A8T0EYS7"/>
<dbReference type="InterPro" id="IPR001806">
    <property type="entry name" value="Small_GTPase"/>
</dbReference>
<sequence length="278" mass="31742">MVKQAVPTLKILVVGDPDSGKNNFIKKMLHYYPSSAEVHRKNDTTHFMFKPDKHLKIHLHDVSNKEIIQHRFCGNMDAVFFCYAANDPESFQSLEKWIHLAEVEKKVMHSFLVAETSNVSSERDVAERLAEQARELKEGFRMKHFIESSFDDEESASSWFHTILNEISLPILNGSSNKLNKESPESLHRVYLSDKFPCTFPTLYLNKISCQSFLDYGEEDIEKIFRKMDSSSLVKVNAQHALCFGGYRARSPRPLQNGNEENSVVISTFASTSNGARS</sequence>
<name>A0A8T0EYS7_ARGBR</name>
<dbReference type="GO" id="GO:0005525">
    <property type="term" value="F:GTP binding"/>
    <property type="evidence" value="ECO:0007669"/>
    <property type="project" value="InterPro"/>
</dbReference>
<dbReference type="EMBL" id="JABXBU010001863">
    <property type="protein sequence ID" value="KAF8783525.1"/>
    <property type="molecule type" value="Genomic_DNA"/>
</dbReference>
<dbReference type="Proteomes" id="UP000807504">
    <property type="component" value="Unassembled WGS sequence"/>
</dbReference>
<reference evidence="1" key="2">
    <citation type="submission" date="2020-06" db="EMBL/GenBank/DDBJ databases">
        <authorList>
            <person name="Sheffer M."/>
        </authorList>
    </citation>
    <scope>NUCLEOTIDE SEQUENCE</scope>
</reference>
<dbReference type="SUPFAM" id="SSF52540">
    <property type="entry name" value="P-loop containing nucleoside triphosphate hydrolases"/>
    <property type="match status" value="1"/>
</dbReference>
<dbReference type="Pfam" id="PF00071">
    <property type="entry name" value="Ras"/>
    <property type="match status" value="1"/>
</dbReference>
<protein>
    <submittedName>
        <fullName evidence="1">Uncharacterized protein</fullName>
    </submittedName>
</protein>
<comment type="caution">
    <text evidence="1">The sequence shown here is derived from an EMBL/GenBank/DDBJ whole genome shotgun (WGS) entry which is preliminary data.</text>
</comment>
<gene>
    <name evidence="1" type="ORF">HNY73_013676</name>
</gene>
<dbReference type="InterPro" id="IPR027417">
    <property type="entry name" value="P-loop_NTPase"/>
</dbReference>
<dbReference type="CDD" id="cd00882">
    <property type="entry name" value="Ras_like_GTPase"/>
    <property type="match status" value="1"/>
</dbReference>
<accession>A0A8T0EYS7</accession>
<dbReference type="Gene3D" id="3.40.50.300">
    <property type="entry name" value="P-loop containing nucleotide triphosphate hydrolases"/>
    <property type="match status" value="1"/>
</dbReference>
<reference evidence="1" key="1">
    <citation type="journal article" date="2020" name="bioRxiv">
        <title>Chromosome-level reference genome of the European wasp spider Argiope bruennichi: a resource for studies on range expansion and evolutionary adaptation.</title>
        <authorList>
            <person name="Sheffer M.M."/>
            <person name="Hoppe A."/>
            <person name="Krehenwinkel H."/>
            <person name="Uhl G."/>
            <person name="Kuss A.W."/>
            <person name="Jensen L."/>
            <person name="Jensen C."/>
            <person name="Gillespie R.G."/>
            <person name="Hoff K.J."/>
            <person name="Prost S."/>
        </authorList>
    </citation>
    <scope>NUCLEOTIDE SEQUENCE</scope>
</reference>
<organism evidence="1 2">
    <name type="scientific">Argiope bruennichi</name>
    <name type="common">Wasp spider</name>
    <name type="synonym">Aranea bruennichi</name>
    <dbReference type="NCBI Taxonomy" id="94029"/>
    <lineage>
        <taxon>Eukaryota</taxon>
        <taxon>Metazoa</taxon>
        <taxon>Ecdysozoa</taxon>
        <taxon>Arthropoda</taxon>
        <taxon>Chelicerata</taxon>
        <taxon>Arachnida</taxon>
        <taxon>Araneae</taxon>
        <taxon>Araneomorphae</taxon>
        <taxon>Entelegynae</taxon>
        <taxon>Araneoidea</taxon>
        <taxon>Araneidae</taxon>
        <taxon>Argiope</taxon>
    </lineage>
</organism>
<evidence type="ECO:0000313" key="2">
    <source>
        <dbReference type="Proteomes" id="UP000807504"/>
    </source>
</evidence>